<keyword evidence="2" id="KW-0812">Transmembrane</keyword>
<keyword evidence="2" id="KW-1133">Transmembrane helix</keyword>
<keyword evidence="2" id="KW-0472">Membrane</keyword>
<organism evidence="3 4">
    <name type="scientific">Posidoniimonas corsicana</name>
    <dbReference type="NCBI Taxonomy" id="1938618"/>
    <lineage>
        <taxon>Bacteria</taxon>
        <taxon>Pseudomonadati</taxon>
        <taxon>Planctomycetota</taxon>
        <taxon>Planctomycetia</taxon>
        <taxon>Pirellulales</taxon>
        <taxon>Lacipirellulaceae</taxon>
        <taxon>Posidoniimonas</taxon>
    </lineage>
</organism>
<gene>
    <name evidence="3" type="ORF">KOR34_05850</name>
</gene>
<dbReference type="AlphaFoldDB" id="A0A5C5VBP7"/>
<protein>
    <submittedName>
        <fullName evidence="3">Uncharacterized protein</fullName>
    </submittedName>
</protein>
<evidence type="ECO:0000313" key="4">
    <source>
        <dbReference type="Proteomes" id="UP000316714"/>
    </source>
</evidence>
<feature type="transmembrane region" description="Helical" evidence="2">
    <location>
        <begin position="76"/>
        <end position="99"/>
    </location>
</feature>
<accession>A0A5C5VBP7</accession>
<dbReference type="EMBL" id="SIHJ01000001">
    <property type="protein sequence ID" value="TWT35691.1"/>
    <property type="molecule type" value="Genomic_DNA"/>
</dbReference>
<feature type="transmembrane region" description="Helical" evidence="2">
    <location>
        <begin position="20"/>
        <end position="38"/>
    </location>
</feature>
<keyword evidence="4" id="KW-1185">Reference proteome</keyword>
<proteinExistence type="predicted"/>
<feature type="region of interest" description="Disordered" evidence="1">
    <location>
        <begin position="106"/>
        <end position="128"/>
    </location>
</feature>
<evidence type="ECO:0000256" key="2">
    <source>
        <dbReference type="SAM" id="Phobius"/>
    </source>
</evidence>
<comment type="caution">
    <text evidence="3">The sequence shown here is derived from an EMBL/GenBank/DDBJ whole genome shotgun (WGS) entry which is preliminary data.</text>
</comment>
<sequence>MTAVAPAAAFAQYVGPTASMSMGVSLVVFAPLLVYLFAKAVLEFSDARAARLTFVASAGVMVAIVGFAAASSVRGLWVGVGVAAVFLWSGQAVFLCVCVSAHRSGLRSAGIEPSEPPDRSAAGSARPE</sequence>
<dbReference type="Proteomes" id="UP000316714">
    <property type="component" value="Unassembled WGS sequence"/>
</dbReference>
<feature type="transmembrane region" description="Helical" evidence="2">
    <location>
        <begin position="50"/>
        <end position="70"/>
    </location>
</feature>
<evidence type="ECO:0000256" key="1">
    <source>
        <dbReference type="SAM" id="MobiDB-lite"/>
    </source>
</evidence>
<reference evidence="3 4" key="1">
    <citation type="submission" date="2019-02" db="EMBL/GenBank/DDBJ databases">
        <title>Deep-cultivation of Planctomycetes and their phenomic and genomic characterization uncovers novel biology.</title>
        <authorList>
            <person name="Wiegand S."/>
            <person name="Jogler M."/>
            <person name="Boedeker C."/>
            <person name="Pinto D."/>
            <person name="Vollmers J."/>
            <person name="Rivas-Marin E."/>
            <person name="Kohn T."/>
            <person name="Peeters S.H."/>
            <person name="Heuer A."/>
            <person name="Rast P."/>
            <person name="Oberbeckmann S."/>
            <person name="Bunk B."/>
            <person name="Jeske O."/>
            <person name="Meyerdierks A."/>
            <person name="Storesund J.E."/>
            <person name="Kallscheuer N."/>
            <person name="Luecker S."/>
            <person name="Lage O.M."/>
            <person name="Pohl T."/>
            <person name="Merkel B.J."/>
            <person name="Hornburger P."/>
            <person name="Mueller R.-W."/>
            <person name="Bruemmer F."/>
            <person name="Labrenz M."/>
            <person name="Spormann A.M."/>
            <person name="Op Den Camp H."/>
            <person name="Overmann J."/>
            <person name="Amann R."/>
            <person name="Jetten M.S.M."/>
            <person name="Mascher T."/>
            <person name="Medema M.H."/>
            <person name="Devos D.P."/>
            <person name="Kaster A.-K."/>
            <person name="Ovreas L."/>
            <person name="Rohde M."/>
            <person name="Galperin M.Y."/>
            <person name="Jogler C."/>
        </authorList>
    </citation>
    <scope>NUCLEOTIDE SEQUENCE [LARGE SCALE GENOMIC DNA]</scope>
    <source>
        <strain evidence="3 4">KOR34</strain>
    </source>
</reference>
<evidence type="ECO:0000313" key="3">
    <source>
        <dbReference type="EMBL" id="TWT35691.1"/>
    </source>
</evidence>
<name>A0A5C5VBP7_9BACT</name>